<protein>
    <submittedName>
        <fullName evidence="1">Uncharacterized protein</fullName>
    </submittedName>
</protein>
<gene>
    <name evidence="1" type="ORF">ACFQ07_09205</name>
</gene>
<proteinExistence type="predicted"/>
<sequence length="63" mass="7032">MNDTEPLVYRLLLAVDIQGYSKRTTIEQLRAQRQLSEALDGAASDIGLDRARWEKQVGGDGEL</sequence>
<comment type="caution">
    <text evidence="1">The sequence shown here is derived from an EMBL/GenBank/DDBJ whole genome shotgun (WGS) entry which is preliminary data.</text>
</comment>
<organism evidence="1 2">
    <name type="scientific">Actinomadura adrarensis</name>
    <dbReference type="NCBI Taxonomy" id="1819600"/>
    <lineage>
        <taxon>Bacteria</taxon>
        <taxon>Bacillati</taxon>
        <taxon>Actinomycetota</taxon>
        <taxon>Actinomycetes</taxon>
        <taxon>Streptosporangiales</taxon>
        <taxon>Thermomonosporaceae</taxon>
        <taxon>Actinomadura</taxon>
    </lineage>
</organism>
<evidence type="ECO:0000313" key="1">
    <source>
        <dbReference type="EMBL" id="MFD0852398.1"/>
    </source>
</evidence>
<feature type="non-terminal residue" evidence="1">
    <location>
        <position position="63"/>
    </location>
</feature>
<keyword evidence="2" id="KW-1185">Reference proteome</keyword>
<dbReference type="EMBL" id="JBHTIR010001314">
    <property type="protein sequence ID" value="MFD0852398.1"/>
    <property type="molecule type" value="Genomic_DNA"/>
</dbReference>
<reference evidence="2" key="1">
    <citation type="journal article" date="2019" name="Int. J. Syst. Evol. Microbiol.">
        <title>The Global Catalogue of Microorganisms (GCM) 10K type strain sequencing project: providing services to taxonomists for standard genome sequencing and annotation.</title>
        <authorList>
            <consortium name="The Broad Institute Genomics Platform"/>
            <consortium name="The Broad Institute Genome Sequencing Center for Infectious Disease"/>
            <person name="Wu L."/>
            <person name="Ma J."/>
        </authorList>
    </citation>
    <scope>NUCLEOTIDE SEQUENCE [LARGE SCALE GENOMIC DNA]</scope>
    <source>
        <strain evidence="2">JCM 31696</strain>
    </source>
</reference>
<evidence type="ECO:0000313" key="2">
    <source>
        <dbReference type="Proteomes" id="UP001597083"/>
    </source>
</evidence>
<name>A0ABW3CDI9_9ACTN</name>
<dbReference type="Proteomes" id="UP001597083">
    <property type="component" value="Unassembled WGS sequence"/>
</dbReference>
<accession>A0ABW3CDI9</accession>